<dbReference type="EMBL" id="SSXH01000311">
    <property type="protein sequence ID" value="THJ74138.1"/>
    <property type="molecule type" value="Genomic_DNA"/>
</dbReference>
<dbReference type="OrthoDB" id="1550386at2"/>
<accession>A0A4S5EP59</accession>
<dbReference type="GO" id="GO:0003964">
    <property type="term" value="F:RNA-directed DNA polymerase activity"/>
    <property type="evidence" value="ECO:0007669"/>
    <property type="project" value="UniProtKB-KW"/>
</dbReference>
<evidence type="ECO:0000313" key="3">
    <source>
        <dbReference type="Proteomes" id="UP000305282"/>
    </source>
</evidence>
<keyword evidence="2" id="KW-0808">Transferase</keyword>
<protein>
    <submittedName>
        <fullName evidence="2">Group II intron reverse transcriptase/maturase</fullName>
    </submittedName>
</protein>
<evidence type="ECO:0000259" key="1">
    <source>
        <dbReference type="PROSITE" id="PS50878"/>
    </source>
</evidence>
<keyword evidence="2" id="KW-0548">Nucleotidyltransferase</keyword>
<reference evidence="2 3" key="1">
    <citation type="submission" date="2019-04" db="EMBL/GenBank/DDBJ databases">
        <title>Draft genome sequences for three unisolated Alnus-infective Frankia Sp+ strains, AgTrS, AiOr and AvVan, the first sequenced Frankia strains able to sporulate in-planta.</title>
        <authorList>
            <person name="Bethencourt L."/>
            <person name="Vautrin F."/>
            <person name="Taib N."/>
            <person name="Dubost A."/>
            <person name="Castro-Garcia L."/>
            <person name="Imbaud O."/>
            <person name="Abrouk D."/>
            <person name="Fournier P."/>
            <person name="Briolay J."/>
            <person name="Nguyen A."/>
            <person name="Normand P."/>
            <person name="Fernandez M.P."/>
            <person name="Brochier-Armanet C."/>
            <person name="Herrera-Belaroussi A."/>
        </authorList>
    </citation>
    <scope>NUCLEOTIDE SEQUENCE [LARGE SCALE GENOMIC DNA]</scope>
    <source>
        <strain evidence="2 3">AvVan</strain>
    </source>
</reference>
<dbReference type="InterPro" id="IPR013597">
    <property type="entry name" value="Mat_intron_G2"/>
</dbReference>
<dbReference type="Pfam" id="PF08388">
    <property type="entry name" value="GIIM"/>
    <property type="match status" value="1"/>
</dbReference>
<keyword evidence="3" id="KW-1185">Reference proteome</keyword>
<organism evidence="2 3">
    <name type="scientific">Candidatus Frankia alpina</name>
    <dbReference type="NCBI Taxonomy" id="2699483"/>
    <lineage>
        <taxon>Bacteria</taxon>
        <taxon>Bacillati</taxon>
        <taxon>Actinomycetota</taxon>
        <taxon>Actinomycetes</taxon>
        <taxon>Frankiales</taxon>
        <taxon>Frankiaceae</taxon>
        <taxon>Frankia</taxon>
    </lineage>
</organism>
<dbReference type="PROSITE" id="PS50878">
    <property type="entry name" value="RT_POL"/>
    <property type="match status" value="1"/>
</dbReference>
<dbReference type="PANTHER" id="PTHR34047">
    <property type="entry name" value="NUCLEAR INTRON MATURASE 1, MITOCHONDRIAL-RELATED"/>
    <property type="match status" value="1"/>
</dbReference>
<dbReference type="Pfam" id="PF13655">
    <property type="entry name" value="RVT_N"/>
    <property type="match status" value="1"/>
</dbReference>
<dbReference type="Proteomes" id="UP000305282">
    <property type="component" value="Unassembled WGS sequence"/>
</dbReference>
<name>A0A4S5EP59_9ACTN</name>
<dbReference type="InterPro" id="IPR000477">
    <property type="entry name" value="RT_dom"/>
</dbReference>
<gene>
    <name evidence="2" type="ORF">E7Y31_13255</name>
</gene>
<dbReference type="PANTHER" id="PTHR34047:SF10">
    <property type="entry name" value="GROUP II INTRON-ASSOCIATED OPEN READING FRAME"/>
    <property type="match status" value="1"/>
</dbReference>
<dbReference type="InterPro" id="IPR025960">
    <property type="entry name" value="RVT_N"/>
</dbReference>
<proteinExistence type="predicted"/>
<dbReference type="Pfam" id="PF00078">
    <property type="entry name" value="RVT_1"/>
    <property type="match status" value="1"/>
</dbReference>
<dbReference type="CDD" id="cd01651">
    <property type="entry name" value="RT_G2_intron"/>
    <property type="match status" value="1"/>
</dbReference>
<dbReference type="InterPro" id="IPR043502">
    <property type="entry name" value="DNA/RNA_pol_sf"/>
</dbReference>
<dbReference type="SUPFAM" id="SSF56672">
    <property type="entry name" value="DNA/RNA polymerases"/>
    <property type="match status" value="1"/>
</dbReference>
<evidence type="ECO:0000313" key="2">
    <source>
        <dbReference type="EMBL" id="THJ74138.1"/>
    </source>
</evidence>
<dbReference type="InterPro" id="IPR051083">
    <property type="entry name" value="GrpII_Intron_Splice-Mob/Def"/>
</dbReference>
<comment type="caution">
    <text evidence="2">The sequence shown here is derived from an EMBL/GenBank/DDBJ whole genome shotgun (WGS) entry which is preliminary data.</text>
</comment>
<feature type="domain" description="Reverse transcriptase" evidence="1">
    <location>
        <begin position="124"/>
        <end position="359"/>
    </location>
</feature>
<keyword evidence="2" id="KW-0695">RNA-directed DNA polymerase</keyword>
<sequence length="616" mass="68600">MTRNRPSPRGPLGTLAQYASSVAVVMASAVSDAGVNGSEDLPGWDAIDWSSQDRQVARLRQRIFKATQAGDIKRARNLQKLMLRSRANTLVSVRQVAQRNSGRRTPGVDGEVAMASRQRAVLARWLQCHGSGAAALPVRRVHVPKKNGKDRPLGIPVIADRAQQKRVKNALEPEWEARLDACQYGFRPGRGCHDAIEKIFSVAGRKGARRGWILDADLEAAFDRIDHDHLLDRLRGFPGRGQIEGWLRAGVADNNRYVPTPEGTPQGGVISPLLLNIALQGIEEAAGVRYRPNGELARDCPAAVVYADDLVVLCHSREQAETARERLAVWLAPKGLRLNDAKTRITTVTEGFDFLSFNVRSYRTKDGPKLFIKPSGEALVRIRRRTKAELRALRGQPASAVIGALNPIIRGQAAYYRTGVGKKAFSGLDLTLWVQLDQWARGAHPNKGRQWIRQRYWGPFNRSRNDEWVFGDHKTGAHLHKYAWTRIIRHVMVAGRSSPDDPALATYWADRRRRQTRHSPPLASSVQHALRAQGGRCPGCGHSLLFADRTPDSPGQWENWFRMFRAAIERKDIVAGNAEGRAGHHTSTTGTKRAGIYMHADCARRHLGSREGHFPR</sequence>
<dbReference type="AlphaFoldDB" id="A0A4S5EP59"/>